<dbReference type="GO" id="GO:0006633">
    <property type="term" value="P:fatty acid biosynthetic process"/>
    <property type="evidence" value="ECO:0007669"/>
    <property type="project" value="TreeGrafter"/>
</dbReference>
<evidence type="ECO:0000313" key="2">
    <source>
        <dbReference type="EMBL" id="VTT81855.1"/>
    </source>
</evidence>
<accession>A0A2H3RCT2</accession>
<dbReference type="Proteomes" id="UP000760494">
    <property type="component" value="Unassembled WGS sequence"/>
</dbReference>
<reference evidence="2" key="1">
    <citation type="submission" date="2019-05" db="EMBL/GenBank/DDBJ databases">
        <authorList>
            <person name="Piombo E."/>
        </authorList>
    </citation>
    <scope>NUCLEOTIDE SEQUENCE</scope>
    <source>
        <strain evidence="2">C2S</strain>
    </source>
</reference>
<dbReference type="AlphaFoldDB" id="A0A2H3RCT2"/>
<gene>
    <name evidence="2" type="ORF">C2S_12216</name>
</gene>
<dbReference type="Gene3D" id="3.40.50.720">
    <property type="entry name" value="NAD(P)-binding Rossmann-like Domain"/>
    <property type="match status" value="1"/>
</dbReference>
<dbReference type="OrthoDB" id="1933717at2759"/>
<dbReference type="InterPro" id="IPR002347">
    <property type="entry name" value="SDR_fam"/>
</dbReference>
<protein>
    <submittedName>
        <fullName evidence="2">Uncharacterized protein</fullName>
    </submittedName>
</protein>
<sequence>MDIINTSRATHVTKTVHSKPYNALSTDNPKLSQAGKSILITGGGTTIGNSIGRSFVRASAEAVIILGRRLEVLQEGARRLEQEAKAAGTQTKIIHRQLDITDFSAVDEFWKHLASEGISVDVFVSNAAAFPQLKPLLESGTNNMWSDLNTNVHAPMYLLEKFHAQNTGKRRARKPIFVVNVSSSIAHNYMQDVTTKLAAYAFNKSCSTLLFQMVAKDTPVEEMQITSMHPGLIWSPEWVKMGFKEDVGFDDLALHGNFAVWLATPNAAFLHGRFTWASWDINELSEGPIRECIEKDPYYLKMTIRGANP</sequence>
<dbReference type="GO" id="GO:0016616">
    <property type="term" value="F:oxidoreductase activity, acting on the CH-OH group of donors, NAD or NADP as acceptor"/>
    <property type="evidence" value="ECO:0007669"/>
    <property type="project" value="TreeGrafter"/>
</dbReference>
<evidence type="ECO:0000313" key="3">
    <source>
        <dbReference type="Proteomes" id="UP000760494"/>
    </source>
</evidence>
<dbReference type="EMBL" id="CABFJX010000410">
    <property type="protein sequence ID" value="VTT81855.1"/>
    <property type="molecule type" value="Genomic_DNA"/>
</dbReference>
<evidence type="ECO:0000256" key="1">
    <source>
        <dbReference type="ARBA" id="ARBA00006484"/>
    </source>
</evidence>
<name>A0A2H3RCT2_FUSFU</name>
<dbReference type="InterPro" id="IPR036291">
    <property type="entry name" value="NAD(P)-bd_dom_sf"/>
</dbReference>
<comment type="caution">
    <text evidence="2">The sequence shown here is derived from an EMBL/GenBank/DDBJ whole genome shotgun (WGS) entry which is preliminary data.</text>
</comment>
<dbReference type="GO" id="GO:0048038">
    <property type="term" value="F:quinone binding"/>
    <property type="evidence" value="ECO:0007669"/>
    <property type="project" value="TreeGrafter"/>
</dbReference>
<dbReference type="SUPFAM" id="SSF51735">
    <property type="entry name" value="NAD(P)-binding Rossmann-fold domains"/>
    <property type="match status" value="1"/>
</dbReference>
<organism evidence="2 3">
    <name type="scientific">Fusarium fujikuroi</name>
    <name type="common">Bakanae and foot rot disease fungus</name>
    <name type="synonym">Gibberella fujikuroi</name>
    <dbReference type="NCBI Taxonomy" id="5127"/>
    <lineage>
        <taxon>Eukaryota</taxon>
        <taxon>Fungi</taxon>
        <taxon>Dikarya</taxon>
        <taxon>Ascomycota</taxon>
        <taxon>Pezizomycotina</taxon>
        <taxon>Sordariomycetes</taxon>
        <taxon>Hypocreomycetidae</taxon>
        <taxon>Hypocreales</taxon>
        <taxon>Nectriaceae</taxon>
        <taxon>Fusarium</taxon>
        <taxon>Fusarium fujikuroi species complex</taxon>
    </lineage>
</organism>
<dbReference type="PANTHER" id="PTHR42760:SF122">
    <property type="entry name" value="NAD(P)-BINDING PROTEIN"/>
    <property type="match status" value="1"/>
</dbReference>
<dbReference type="CDD" id="cd05233">
    <property type="entry name" value="SDR_c"/>
    <property type="match status" value="1"/>
</dbReference>
<dbReference type="PANTHER" id="PTHR42760">
    <property type="entry name" value="SHORT-CHAIN DEHYDROGENASES/REDUCTASES FAMILY MEMBER"/>
    <property type="match status" value="1"/>
</dbReference>
<dbReference type="Pfam" id="PF00106">
    <property type="entry name" value="adh_short"/>
    <property type="match status" value="1"/>
</dbReference>
<comment type="similarity">
    <text evidence="1">Belongs to the short-chain dehydrogenases/reductases (SDR) family.</text>
</comment>
<proteinExistence type="inferred from homology"/>